<dbReference type="PANTHER" id="PTHR21580:SF28">
    <property type="entry name" value="BOREALIN N-TERMINAL DOMAIN-CONTAINING PROTEIN-RELATED"/>
    <property type="match status" value="1"/>
</dbReference>
<dbReference type="VEuPathDB" id="VectorBase:AMIN003428"/>
<evidence type="ECO:0000256" key="1">
    <source>
        <dbReference type="SAM" id="MobiDB-lite"/>
    </source>
</evidence>
<dbReference type="InterPro" id="IPR010736">
    <property type="entry name" value="SHIPPO-rpt"/>
</dbReference>
<dbReference type="InterPro" id="IPR051291">
    <property type="entry name" value="CIMAP"/>
</dbReference>
<organism evidence="2 3">
    <name type="scientific">Anopheles minimus</name>
    <dbReference type="NCBI Taxonomy" id="112268"/>
    <lineage>
        <taxon>Eukaryota</taxon>
        <taxon>Metazoa</taxon>
        <taxon>Ecdysozoa</taxon>
        <taxon>Arthropoda</taxon>
        <taxon>Hexapoda</taxon>
        <taxon>Insecta</taxon>
        <taxon>Pterygota</taxon>
        <taxon>Neoptera</taxon>
        <taxon>Endopterygota</taxon>
        <taxon>Diptera</taxon>
        <taxon>Nematocera</taxon>
        <taxon>Culicoidea</taxon>
        <taxon>Culicidae</taxon>
        <taxon>Anophelinae</taxon>
        <taxon>Anopheles</taxon>
    </lineage>
</organism>
<dbReference type="EnsemblMetazoa" id="AMIN003428-RA">
    <property type="protein sequence ID" value="AMIN003428-PA"/>
    <property type="gene ID" value="AMIN003428"/>
</dbReference>
<protein>
    <submittedName>
        <fullName evidence="2">Uncharacterized protein</fullName>
    </submittedName>
</protein>
<evidence type="ECO:0000313" key="3">
    <source>
        <dbReference type="Proteomes" id="UP000075920"/>
    </source>
</evidence>
<dbReference type="AlphaFoldDB" id="A0A182VZC3"/>
<reference evidence="3" key="1">
    <citation type="submission" date="2013-03" db="EMBL/GenBank/DDBJ databases">
        <title>The Genome Sequence of Anopheles minimus MINIMUS1.</title>
        <authorList>
            <consortium name="The Broad Institute Genomics Platform"/>
            <person name="Neafsey D.E."/>
            <person name="Walton C."/>
            <person name="Walker B."/>
            <person name="Young S.K."/>
            <person name="Zeng Q."/>
            <person name="Gargeya S."/>
            <person name="Fitzgerald M."/>
            <person name="Haas B."/>
            <person name="Abouelleil A."/>
            <person name="Allen A.W."/>
            <person name="Alvarado L."/>
            <person name="Arachchi H.M."/>
            <person name="Berlin A.M."/>
            <person name="Chapman S.B."/>
            <person name="Gainer-Dewar J."/>
            <person name="Goldberg J."/>
            <person name="Griggs A."/>
            <person name="Gujja S."/>
            <person name="Hansen M."/>
            <person name="Howarth C."/>
            <person name="Imamovic A."/>
            <person name="Ireland A."/>
            <person name="Larimer J."/>
            <person name="McCowan C."/>
            <person name="Murphy C."/>
            <person name="Pearson M."/>
            <person name="Poon T.W."/>
            <person name="Priest M."/>
            <person name="Roberts A."/>
            <person name="Saif S."/>
            <person name="Shea T."/>
            <person name="Sisk P."/>
            <person name="Sykes S."/>
            <person name="Wortman J."/>
            <person name="Nusbaum C."/>
            <person name="Birren B."/>
        </authorList>
    </citation>
    <scope>NUCLEOTIDE SEQUENCE [LARGE SCALE GENOMIC DNA]</scope>
    <source>
        <strain evidence="3">MINIMUS1</strain>
    </source>
</reference>
<feature type="region of interest" description="Disordered" evidence="1">
    <location>
        <begin position="1"/>
        <end position="38"/>
    </location>
</feature>
<sequence length="230" mass="25784">MAPNNKGPGPAAYALPTEVGYNQHDPRKERKPMYSMRPTFKTRYETIGPGPATYDLKKQTHVGGPRDPKFSLASRLQPLKADMTPGPGAHNNHLVPTMKCKRAPQYTFGQRTEVRDKEVIPAPNRYNGQIYMTRPNAPRFSMGIKTKELQGLEGPGPARYGPTSRDVTHRRAPCYGIREGYKTLKNQSPHPAPNHYPLMNLRVGSAAPNYSFGIRYPEWKDPMIIPGDNC</sequence>
<keyword evidence="3" id="KW-1185">Reference proteome</keyword>
<proteinExistence type="predicted"/>
<dbReference type="Pfam" id="PF07004">
    <property type="entry name" value="SHIPPO-rpt"/>
    <property type="match status" value="5"/>
</dbReference>
<name>A0A182VZC3_9DIPT</name>
<reference evidence="2" key="2">
    <citation type="submission" date="2020-05" db="UniProtKB">
        <authorList>
            <consortium name="EnsemblMetazoa"/>
        </authorList>
    </citation>
    <scope>IDENTIFICATION</scope>
    <source>
        <strain evidence="2">MINIMUS1</strain>
    </source>
</reference>
<accession>A0A182VZC3</accession>
<dbReference type="PANTHER" id="PTHR21580">
    <property type="entry name" value="SHIPPO-1-RELATED"/>
    <property type="match status" value="1"/>
</dbReference>
<dbReference type="Proteomes" id="UP000075920">
    <property type="component" value="Unassembled WGS sequence"/>
</dbReference>
<evidence type="ECO:0000313" key="2">
    <source>
        <dbReference type="EnsemblMetazoa" id="AMIN003428-PA"/>
    </source>
</evidence>